<accession>A0A6N8FWM3</accession>
<dbReference type="EMBL" id="NAPY01000011">
    <property type="protein sequence ID" value="MUL36547.1"/>
    <property type="molecule type" value="Genomic_DNA"/>
</dbReference>
<organism evidence="1 2">
    <name type="scientific">Gloeocapsopsis dulcis AAB1 = 1H9</name>
    <dbReference type="NCBI Taxonomy" id="1433147"/>
    <lineage>
        <taxon>Bacteria</taxon>
        <taxon>Bacillati</taxon>
        <taxon>Cyanobacteriota</taxon>
        <taxon>Cyanophyceae</taxon>
        <taxon>Oscillatoriophycideae</taxon>
        <taxon>Chroococcales</taxon>
        <taxon>Chroococcaceae</taxon>
        <taxon>Gloeocapsopsis</taxon>
        <taxon>Gloeocapsopsis dulcis</taxon>
    </lineage>
</organism>
<dbReference type="PANTHER" id="PTHR34387:SF1">
    <property type="entry name" value="PERIPLASMIC IMMUNOGENIC PROTEIN"/>
    <property type="match status" value="1"/>
</dbReference>
<proteinExistence type="predicted"/>
<keyword evidence="2" id="KW-1185">Reference proteome</keyword>
<dbReference type="Gene3D" id="3.30.70.2970">
    <property type="entry name" value="Protein of unknown function (DUF541), domain 2"/>
    <property type="match status" value="1"/>
</dbReference>
<evidence type="ECO:0000313" key="2">
    <source>
        <dbReference type="Proteomes" id="UP000441797"/>
    </source>
</evidence>
<dbReference type="InterPro" id="IPR052022">
    <property type="entry name" value="26kDa_periplasmic_antigen"/>
</dbReference>
<evidence type="ECO:0008006" key="3">
    <source>
        <dbReference type="Google" id="ProtNLM"/>
    </source>
</evidence>
<dbReference type="AlphaFoldDB" id="A0A6N8FWM3"/>
<evidence type="ECO:0000313" key="1">
    <source>
        <dbReference type="EMBL" id="MUL36547.1"/>
    </source>
</evidence>
<comment type="caution">
    <text evidence="1">The sequence shown here is derived from an EMBL/GenBank/DDBJ whole genome shotgun (WGS) entry which is preliminary data.</text>
</comment>
<dbReference type="RefSeq" id="WP_105218744.1">
    <property type="nucleotide sequence ID" value="NZ_CAWNSU010000012.1"/>
</dbReference>
<dbReference type="Gene3D" id="3.30.110.170">
    <property type="entry name" value="Protein of unknown function (DUF541), domain 1"/>
    <property type="match status" value="1"/>
</dbReference>
<reference evidence="1 2" key="1">
    <citation type="journal article" date="2019" name="Front. Microbiol.">
        <title>Genomic Features for Desiccation Tolerance and Sugar Biosynthesis in the Extremophile Gloeocapsopsis sp. UTEX B3054.</title>
        <authorList>
            <person name="Urrejola C."/>
            <person name="Alcorta J."/>
            <person name="Salas L."/>
            <person name="Vasquez M."/>
            <person name="Polz M.F."/>
            <person name="Vicuna R."/>
            <person name="Diez B."/>
        </authorList>
    </citation>
    <scope>NUCLEOTIDE SEQUENCE [LARGE SCALE GENOMIC DNA]</scope>
    <source>
        <strain evidence="1 2">1H9</strain>
    </source>
</reference>
<dbReference type="Pfam" id="PF04402">
    <property type="entry name" value="SIMPL"/>
    <property type="match status" value="1"/>
</dbReference>
<dbReference type="GO" id="GO:0006974">
    <property type="term" value="P:DNA damage response"/>
    <property type="evidence" value="ECO:0007669"/>
    <property type="project" value="TreeGrafter"/>
</dbReference>
<dbReference type="OrthoDB" id="460796at2"/>
<name>A0A6N8FWM3_9CHRO</name>
<gene>
    <name evidence="1" type="ORF">BWI75_09340</name>
</gene>
<dbReference type="Proteomes" id="UP000441797">
    <property type="component" value="Unassembled WGS sequence"/>
</dbReference>
<sequence>MNPSYVRISETSKQSKDVRSLMNLLRGVLVATGLLCLAFTSPALAQQPQALNQMRTITVSGRGMESIPTTLTLVRLGVEVQGRTAAEVQQEAARRSSAVVALLKARNVERLETTGITLNPNYSYIDNTQRLTGYSATNIVSFRIATDRTGNLLDEAVKAGATRIDSVSFIATDSAIAQAQQQALREATQDAQQQANTVLNVLNLSPSEVVSIQINNAGTTPPPPMPLMRQAEAMADSVATTPIVGGEQQVEATVTLQIRY</sequence>
<dbReference type="PANTHER" id="PTHR34387">
    <property type="entry name" value="SLR1258 PROTEIN"/>
    <property type="match status" value="1"/>
</dbReference>
<protein>
    <recommendedName>
        <fullName evidence="3">SIMPL domain-containing protein</fullName>
    </recommendedName>
</protein>
<dbReference type="InterPro" id="IPR007497">
    <property type="entry name" value="SIMPL/DUF541"/>
</dbReference>